<sequence length="86" mass="10315">MPNVFTCEGYRGRHDHSPFDMVVRNHISRYHLAKEALCRVSRLRSPSAEPIKRFGKKLRQHQEYIRVHLQDMPEMTEWRWTQPIGA</sequence>
<dbReference type="Proteomes" id="UP000649604">
    <property type="component" value="Unassembled WGS sequence"/>
</dbReference>
<protein>
    <recommendedName>
        <fullName evidence="1">Xylulose 5-phosphate/Fructose 6-phosphate phosphoketolase C-terminal domain-containing protein</fullName>
    </recommendedName>
</protein>
<evidence type="ECO:0000313" key="2">
    <source>
        <dbReference type="EMBL" id="MBD3327411.1"/>
    </source>
</evidence>
<reference evidence="2" key="1">
    <citation type="submission" date="2019-11" db="EMBL/GenBank/DDBJ databases">
        <title>Microbial mats filling the niche in hypersaline microbial mats.</title>
        <authorList>
            <person name="Wong H.L."/>
            <person name="Macleod F.I."/>
            <person name="White R.A. III"/>
            <person name="Burns B.P."/>
        </authorList>
    </citation>
    <scope>NUCLEOTIDE SEQUENCE</scope>
    <source>
        <strain evidence="2">Rbin_158</strain>
    </source>
</reference>
<evidence type="ECO:0000313" key="3">
    <source>
        <dbReference type="Proteomes" id="UP000649604"/>
    </source>
</evidence>
<proteinExistence type="predicted"/>
<accession>A0A9D5K0K2</accession>
<feature type="domain" description="Xylulose 5-phosphate/Fructose 6-phosphate phosphoketolase C-terminal" evidence="1">
    <location>
        <begin position="5"/>
        <end position="80"/>
    </location>
</feature>
<dbReference type="GO" id="GO:0016832">
    <property type="term" value="F:aldehyde-lyase activity"/>
    <property type="evidence" value="ECO:0007669"/>
    <property type="project" value="InterPro"/>
</dbReference>
<dbReference type="InterPro" id="IPR009014">
    <property type="entry name" value="Transketo_C/PFOR_II"/>
</dbReference>
<comment type="caution">
    <text evidence="2">The sequence shown here is derived from an EMBL/GenBank/DDBJ whole genome shotgun (WGS) entry which is preliminary data.</text>
</comment>
<dbReference type="EMBL" id="WJJP01000730">
    <property type="protein sequence ID" value="MBD3327411.1"/>
    <property type="molecule type" value="Genomic_DNA"/>
</dbReference>
<dbReference type="Pfam" id="PF09363">
    <property type="entry name" value="XFP_C"/>
    <property type="match status" value="1"/>
</dbReference>
<organism evidence="2 3">
    <name type="scientific">candidate division KSB3 bacterium</name>
    <dbReference type="NCBI Taxonomy" id="2044937"/>
    <lineage>
        <taxon>Bacteria</taxon>
        <taxon>candidate division KSB3</taxon>
    </lineage>
</organism>
<evidence type="ECO:0000259" key="1">
    <source>
        <dbReference type="Pfam" id="PF09363"/>
    </source>
</evidence>
<dbReference type="Gene3D" id="3.40.50.920">
    <property type="match status" value="1"/>
</dbReference>
<dbReference type="InterPro" id="IPR018969">
    <property type="entry name" value="Xul5P/Fru6P_PKetolase_C"/>
</dbReference>
<name>A0A9D5K0K2_9BACT</name>
<dbReference type="GO" id="GO:0005975">
    <property type="term" value="P:carbohydrate metabolic process"/>
    <property type="evidence" value="ECO:0007669"/>
    <property type="project" value="InterPro"/>
</dbReference>
<dbReference type="AlphaFoldDB" id="A0A9D5K0K2"/>
<gene>
    <name evidence="2" type="ORF">GF339_22690</name>
</gene>